<protein>
    <submittedName>
        <fullName evidence="2">Uncharacterized protein</fullName>
    </submittedName>
</protein>
<dbReference type="InterPro" id="IPR011990">
    <property type="entry name" value="TPR-like_helical_dom_sf"/>
</dbReference>
<dbReference type="EMBL" id="JAAAHW010003874">
    <property type="protein sequence ID" value="KAF9980280.1"/>
    <property type="molecule type" value="Genomic_DNA"/>
</dbReference>
<organism evidence="2 3">
    <name type="scientific">Modicella reniformis</name>
    <dbReference type="NCBI Taxonomy" id="1440133"/>
    <lineage>
        <taxon>Eukaryota</taxon>
        <taxon>Fungi</taxon>
        <taxon>Fungi incertae sedis</taxon>
        <taxon>Mucoromycota</taxon>
        <taxon>Mortierellomycotina</taxon>
        <taxon>Mortierellomycetes</taxon>
        <taxon>Mortierellales</taxon>
        <taxon>Mortierellaceae</taxon>
        <taxon>Modicella</taxon>
    </lineage>
</organism>
<comment type="caution">
    <text evidence="2">The sequence shown here is derived from an EMBL/GenBank/DDBJ whole genome shotgun (WGS) entry which is preliminary data.</text>
</comment>
<evidence type="ECO:0000256" key="1">
    <source>
        <dbReference type="SAM" id="MobiDB-lite"/>
    </source>
</evidence>
<dbReference type="SMART" id="SM00671">
    <property type="entry name" value="SEL1"/>
    <property type="match status" value="3"/>
</dbReference>
<proteinExistence type="predicted"/>
<dbReference type="InterPro" id="IPR052945">
    <property type="entry name" value="Mitotic_Regulator"/>
</dbReference>
<dbReference type="PANTHER" id="PTHR43628">
    <property type="entry name" value="ACTIVATOR OF C KINASE PROTEIN 1-RELATED"/>
    <property type="match status" value="1"/>
</dbReference>
<dbReference type="Gene3D" id="1.25.40.10">
    <property type="entry name" value="Tetratricopeptide repeat domain"/>
    <property type="match status" value="1"/>
</dbReference>
<dbReference type="InterPro" id="IPR006597">
    <property type="entry name" value="Sel1-like"/>
</dbReference>
<evidence type="ECO:0000313" key="3">
    <source>
        <dbReference type="Proteomes" id="UP000749646"/>
    </source>
</evidence>
<dbReference type="AlphaFoldDB" id="A0A9P6M8M2"/>
<dbReference type="Pfam" id="PF08238">
    <property type="entry name" value="Sel1"/>
    <property type="match status" value="3"/>
</dbReference>
<accession>A0A9P6M8M2</accession>
<dbReference type="PANTHER" id="PTHR43628:SF1">
    <property type="entry name" value="CHITIN SYNTHASE REGULATORY FACTOR 2-RELATED"/>
    <property type="match status" value="1"/>
</dbReference>
<keyword evidence="3" id="KW-1185">Reference proteome</keyword>
<evidence type="ECO:0000313" key="2">
    <source>
        <dbReference type="EMBL" id="KAF9980280.1"/>
    </source>
</evidence>
<feature type="compositionally biased region" description="Low complexity" evidence="1">
    <location>
        <begin position="161"/>
        <end position="183"/>
    </location>
</feature>
<sequence length="509" mass="57011">MLSVHKEYFNTTRQISIVSFMRAFPDIKDKDRLVGYWTGQVVPFLRAHPSREKFGLGAYFAKMSAYEVSSVIEEELRARLHMESLAPNVSRQERAISGQQTRRVEDICSSIGVTSSASASSTVPSLHMEEYCSQGSPSGSPPSGTPPSGPPPSGVSPSPPSASACTPTASSSTSVSYSSAPVGVSTQPVAKALKKLPKNRKGKEKAGVDEDATEGCRYDVEEFERMVEQLDRRQFWRLECSGRYVEDVLIKAARETCTVQHHIHSLVIHTADKHTRDLFTADEWLEVCNTNWKALPQPSSDIMQYLETFNKDNIEELHQAANVPLPITGPYDHENHWMYRWIRITIENWLGIYCQQPAPLKTSQQESFWHNDVLNMINSLFRDVQDLVVGYVRRVHCVDTAEGRNENQLGNVFAQNSFGYCYEDGVGIEQNLELAAIWYTKSAQQGYPWAECNLGYCNQNGIGVPKDDAKGAYWYRKAALQGHARAQHNLGFCYQNGIGVTKDPVEAVR</sequence>
<dbReference type="Proteomes" id="UP000749646">
    <property type="component" value="Unassembled WGS sequence"/>
</dbReference>
<dbReference type="SUPFAM" id="SSF81901">
    <property type="entry name" value="HCP-like"/>
    <property type="match status" value="1"/>
</dbReference>
<name>A0A9P6M8M2_9FUNG</name>
<gene>
    <name evidence="2" type="ORF">BGZ65_005318</name>
</gene>
<feature type="region of interest" description="Disordered" evidence="1">
    <location>
        <begin position="129"/>
        <end position="183"/>
    </location>
</feature>
<reference evidence="2" key="1">
    <citation type="journal article" date="2020" name="Fungal Divers.">
        <title>Resolving the Mortierellaceae phylogeny through synthesis of multi-gene phylogenetics and phylogenomics.</title>
        <authorList>
            <person name="Vandepol N."/>
            <person name="Liber J."/>
            <person name="Desiro A."/>
            <person name="Na H."/>
            <person name="Kennedy M."/>
            <person name="Barry K."/>
            <person name="Grigoriev I.V."/>
            <person name="Miller A.N."/>
            <person name="O'Donnell K."/>
            <person name="Stajich J.E."/>
            <person name="Bonito G."/>
        </authorList>
    </citation>
    <scope>NUCLEOTIDE SEQUENCE</scope>
    <source>
        <strain evidence="2">MES-2147</strain>
    </source>
</reference>
<feature type="compositionally biased region" description="Pro residues" evidence="1">
    <location>
        <begin position="139"/>
        <end position="160"/>
    </location>
</feature>
<dbReference type="OrthoDB" id="272077at2759"/>